<feature type="region of interest" description="Disordered" evidence="1">
    <location>
        <begin position="1"/>
        <end position="65"/>
    </location>
</feature>
<comment type="caution">
    <text evidence="2">The sequence shown here is derived from an EMBL/GenBank/DDBJ whole genome shotgun (WGS) entry which is preliminary data.</text>
</comment>
<dbReference type="EMBL" id="QXDC01000004">
    <property type="protein sequence ID" value="RIA37382.1"/>
    <property type="molecule type" value="Genomic_DNA"/>
</dbReference>
<organism evidence="2 3">
    <name type="scientific">Hephaestia caeni</name>
    <dbReference type="NCBI Taxonomy" id="645617"/>
    <lineage>
        <taxon>Bacteria</taxon>
        <taxon>Pseudomonadati</taxon>
        <taxon>Pseudomonadota</taxon>
        <taxon>Alphaproteobacteria</taxon>
        <taxon>Sphingomonadales</taxon>
        <taxon>Sphingomonadaceae</taxon>
        <taxon>Hephaestia</taxon>
    </lineage>
</organism>
<dbReference type="Proteomes" id="UP000266568">
    <property type="component" value="Unassembled WGS sequence"/>
</dbReference>
<evidence type="ECO:0000313" key="2">
    <source>
        <dbReference type="EMBL" id="RIA37382.1"/>
    </source>
</evidence>
<reference evidence="2 3" key="1">
    <citation type="submission" date="2018-08" db="EMBL/GenBank/DDBJ databases">
        <title>Genomic Encyclopedia of Type Strains, Phase IV (KMG-IV): sequencing the most valuable type-strain genomes for metagenomic binning, comparative biology and taxonomic classification.</title>
        <authorList>
            <person name="Goeker M."/>
        </authorList>
    </citation>
    <scope>NUCLEOTIDE SEQUENCE [LARGE SCALE GENOMIC DNA]</scope>
    <source>
        <strain evidence="2 3">DSM 25527</strain>
    </source>
</reference>
<sequence length="65" mass="6895">MGAIPTFAVDSPAETAMPEIDEQQNEDLNLTTQVEDGPEDPADEDAGEDIVETEDDDDADEGEAA</sequence>
<feature type="compositionally biased region" description="Acidic residues" evidence="1">
    <location>
        <begin position="36"/>
        <end position="65"/>
    </location>
</feature>
<name>A0A397NIM1_9SPHN</name>
<evidence type="ECO:0000313" key="3">
    <source>
        <dbReference type="Proteomes" id="UP000266568"/>
    </source>
</evidence>
<accession>A0A397NIM1</accession>
<keyword evidence="3" id="KW-1185">Reference proteome</keyword>
<dbReference type="AlphaFoldDB" id="A0A397NIM1"/>
<gene>
    <name evidence="2" type="ORF">DFR49_3266</name>
</gene>
<evidence type="ECO:0000256" key="1">
    <source>
        <dbReference type="SAM" id="MobiDB-lite"/>
    </source>
</evidence>
<proteinExistence type="predicted"/>
<protein>
    <submittedName>
        <fullName evidence="2">Uncharacterized protein</fullName>
    </submittedName>
</protein>